<dbReference type="Proteomes" id="UP001430584">
    <property type="component" value="Unassembled WGS sequence"/>
</dbReference>
<dbReference type="EMBL" id="JAJVCZ030000012">
    <property type="protein sequence ID" value="KAL0253432.1"/>
    <property type="molecule type" value="Genomic_DNA"/>
</dbReference>
<evidence type="ECO:0000313" key="1">
    <source>
        <dbReference type="EMBL" id="KAL0253432.1"/>
    </source>
</evidence>
<evidence type="ECO:0000313" key="2">
    <source>
        <dbReference type="Proteomes" id="UP001430584"/>
    </source>
</evidence>
<comment type="caution">
    <text evidence="1">The sequence shown here is derived from an EMBL/GenBank/DDBJ whole genome shotgun (WGS) entry which is preliminary data.</text>
</comment>
<accession>A0ABR3BYP3</accession>
<organism evidence="1 2">
    <name type="scientific">Diplodia seriata</name>
    <dbReference type="NCBI Taxonomy" id="420778"/>
    <lineage>
        <taxon>Eukaryota</taxon>
        <taxon>Fungi</taxon>
        <taxon>Dikarya</taxon>
        <taxon>Ascomycota</taxon>
        <taxon>Pezizomycotina</taxon>
        <taxon>Dothideomycetes</taxon>
        <taxon>Dothideomycetes incertae sedis</taxon>
        <taxon>Botryosphaeriales</taxon>
        <taxon>Botryosphaeriaceae</taxon>
        <taxon>Diplodia</taxon>
    </lineage>
</organism>
<dbReference type="GeneID" id="92014496"/>
<name>A0ABR3BYP3_9PEZI</name>
<reference evidence="1 2" key="1">
    <citation type="submission" date="2024-02" db="EMBL/GenBank/DDBJ databases">
        <title>De novo assembly and annotation of 12 fungi associated with fruit tree decline syndrome in Ontario, Canada.</title>
        <authorList>
            <person name="Sulman M."/>
            <person name="Ellouze W."/>
            <person name="Ilyukhin E."/>
        </authorList>
    </citation>
    <scope>NUCLEOTIDE SEQUENCE [LARGE SCALE GENOMIC DNA]</scope>
    <source>
        <strain evidence="1 2">FDS-637</strain>
    </source>
</reference>
<keyword evidence="2" id="KW-1185">Reference proteome</keyword>
<proteinExistence type="predicted"/>
<gene>
    <name evidence="1" type="ORF">SLS55_010411</name>
</gene>
<sequence>MCTRHFILVYCRGRYRIPQYDQYDGYPSDKGLVILRFDFSPANVAKLKSVLADADRTLYTVTDTQVDAWQL</sequence>
<protein>
    <submittedName>
        <fullName evidence="1">Uncharacterized protein</fullName>
    </submittedName>
</protein>
<dbReference type="RefSeq" id="XP_066628076.1">
    <property type="nucleotide sequence ID" value="XM_066781793.1"/>
</dbReference>